<evidence type="ECO:0000313" key="3">
    <source>
        <dbReference type="Proteomes" id="UP000449209"/>
    </source>
</evidence>
<proteinExistence type="predicted"/>
<dbReference type="InterPro" id="IPR038765">
    <property type="entry name" value="Papain-like_cys_pep_sf"/>
</dbReference>
<name>A0A6N9I4L2_9LACO</name>
<feature type="domain" description="Peptidase C51" evidence="1">
    <location>
        <begin position="70"/>
        <end position="194"/>
    </location>
</feature>
<dbReference type="SUPFAM" id="SSF54001">
    <property type="entry name" value="Cysteine proteinases"/>
    <property type="match status" value="1"/>
</dbReference>
<dbReference type="Proteomes" id="UP000449209">
    <property type="component" value="Unassembled WGS sequence"/>
</dbReference>
<sequence length="205" mass="21774">MKLLKQIGTSLKLVGCACCITVGLSDTQVSADQVSWPGATTVQTTSAVQNQDSSSLITGNISGTHLLSGQALMAAQQAGQQGFYDGIDGYPVGQCTGFVAAILRQQQIPVNTYSYLGNGDQWAESATQRGLLVDFRPAVGSVVSFKSMHVAYVTEVNDITGTFKIMEGNFEGQSLHERTLTMNDDIAGIIHFEKLSTASQSTLTV</sequence>
<comment type="caution">
    <text evidence="2">The sequence shown here is derived from an EMBL/GenBank/DDBJ whole genome shotgun (WGS) entry which is preliminary data.</text>
</comment>
<dbReference type="RefSeq" id="WP_161004230.1">
    <property type="nucleotide sequence ID" value="NZ_WEZQ01000019.1"/>
</dbReference>
<dbReference type="OrthoDB" id="1654978at2"/>
<accession>A0A6N9I4L2</accession>
<dbReference type="AlphaFoldDB" id="A0A6N9I4L2"/>
<gene>
    <name evidence="2" type="ORF">GB993_10345</name>
</gene>
<reference evidence="2 3" key="1">
    <citation type="journal article" date="2019" name="Appl. Environ. Microbiol.">
        <title>Genetic determinants of hydroxycinnamic acid metabolism in heterofermentative lactobacilli.</title>
        <authorList>
            <person name="Gaur G."/>
            <person name="Oh J.H."/>
            <person name="Filannino P."/>
            <person name="Gobbetti M."/>
            <person name="van Pijkeren J.P."/>
            <person name="Ganzle M.G."/>
        </authorList>
    </citation>
    <scope>NUCLEOTIDE SEQUENCE [LARGE SCALE GENOMIC DNA]</scope>
    <source>
        <strain evidence="2 3">C5</strain>
    </source>
</reference>
<dbReference type="Gene3D" id="3.90.1720.10">
    <property type="entry name" value="endopeptidase domain like (from Nostoc punctiforme)"/>
    <property type="match status" value="1"/>
</dbReference>
<evidence type="ECO:0000313" key="2">
    <source>
        <dbReference type="EMBL" id="MYV17900.1"/>
    </source>
</evidence>
<evidence type="ECO:0000259" key="1">
    <source>
        <dbReference type="PROSITE" id="PS50911"/>
    </source>
</evidence>
<dbReference type="Pfam" id="PF05257">
    <property type="entry name" value="CHAP"/>
    <property type="match status" value="1"/>
</dbReference>
<dbReference type="PROSITE" id="PS50911">
    <property type="entry name" value="CHAP"/>
    <property type="match status" value="1"/>
</dbReference>
<protein>
    <submittedName>
        <fullName evidence="2">CHAP domain-containing protein</fullName>
    </submittedName>
</protein>
<dbReference type="InterPro" id="IPR007921">
    <property type="entry name" value="CHAP_dom"/>
</dbReference>
<dbReference type="EMBL" id="WEZQ01000019">
    <property type="protein sequence ID" value="MYV17900.1"/>
    <property type="molecule type" value="Genomic_DNA"/>
</dbReference>
<organism evidence="2 3">
    <name type="scientific">Furfurilactobacillus milii</name>
    <dbReference type="NCBI Taxonomy" id="2888272"/>
    <lineage>
        <taxon>Bacteria</taxon>
        <taxon>Bacillati</taxon>
        <taxon>Bacillota</taxon>
        <taxon>Bacilli</taxon>
        <taxon>Lactobacillales</taxon>
        <taxon>Lactobacillaceae</taxon>
        <taxon>Furfurilactobacillus</taxon>
    </lineage>
</organism>